<feature type="domain" description="Thioredoxin" evidence="5">
    <location>
        <begin position="1"/>
        <end position="144"/>
    </location>
</feature>
<evidence type="ECO:0000313" key="7">
    <source>
        <dbReference type="Proteomes" id="UP001269144"/>
    </source>
</evidence>
<dbReference type="SUPFAM" id="SSF52833">
    <property type="entry name" value="Thioredoxin-like"/>
    <property type="match status" value="1"/>
</dbReference>
<dbReference type="PROSITE" id="PS00194">
    <property type="entry name" value="THIOREDOXIN_1"/>
    <property type="match status" value="1"/>
</dbReference>
<dbReference type="Pfam" id="PF00085">
    <property type="entry name" value="Thioredoxin"/>
    <property type="match status" value="1"/>
</dbReference>
<evidence type="ECO:0000259" key="5">
    <source>
        <dbReference type="PROSITE" id="PS51352"/>
    </source>
</evidence>
<keyword evidence="4" id="KW-0676">Redox-active center</keyword>
<dbReference type="PRINTS" id="PR00421">
    <property type="entry name" value="THIOREDOXIN"/>
</dbReference>
<evidence type="ECO:0000256" key="1">
    <source>
        <dbReference type="ARBA" id="ARBA00022448"/>
    </source>
</evidence>
<keyword evidence="1" id="KW-0813">Transport</keyword>
<comment type="caution">
    <text evidence="6">The sequence shown here is derived from an EMBL/GenBank/DDBJ whole genome shotgun (WGS) entry which is preliminary data.</text>
</comment>
<dbReference type="InterPro" id="IPR017937">
    <property type="entry name" value="Thioredoxin_CS"/>
</dbReference>
<dbReference type="Pfam" id="PF21352">
    <property type="entry name" value="Zn_ribbon_Thio2"/>
    <property type="match status" value="1"/>
</dbReference>
<dbReference type="InterPro" id="IPR013766">
    <property type="entry name" value="Thioredoxin_domain"/>
</dbReference>
<dbReference type="PROSITE" id="PS51352">
    <property type="entry name" value="THIOREDOXIN_2"/>
    <property type="match status" value="1"/>
</dbReference>
<evidence type="ECO:0000256" key="2">
    <source>
        <dbReference type="ARBA" id="ARBA00022982"/>
    </source>
</evidence>
<proteinExistence type="predicted"/>
<evidence type="ECO:0000256" key="4">
    <source>
        <dbReference type="ARBA" id="ARBA00023284"/>
    </source>
</evidence>
<dbReference type="InterPro" id="IPR036249">
    <property type="entry name" value="Thioredoxin-like_sf"/>
</dbReference>
<dbReference type="InterPro" id="IPR049299">
    <property type="entry name" value="Thio2_N"/>
</dbReference>
<reference evidence="7" key="1">
    <citation type="submission" date="2023-07" db="EMBL/GenBank/DDBJ databases">
        <title>Paracoccus sp. MBLB3053 whole genome sequence.</title>
        <authorList>
            <person name="Hwang C.Y."/>
            <person name="Cho E.-S."/>
            <person name="Seo M.-J."/>
        </authorList>
    </citation>
    <scope>NUCLEOTIDE SEQUENCE [LARGE SCALE GENOMIC DNA]</scope>
    <source>
        <strain evidence="7">MBLB3053</strain>
    </source>
</reference>
<name>A0ABU2HQF2_9RHOB</name>
<dbReference type="RefSeq" id="WP_311159186.1">
    <property type="nucleotide sequence ID" value="NZ_JAVQLW010000001.1"/>
</dbReference>
<gene>
    <name evidence="6" type="ORF">RGQ15_05320</name>
</gene>
<dbReference type="Gene3D" id="3.40.30.10">
    <property type="entry name" value="Glutaredoxin"/>
    <property type="match status" value="1"/>
</dbReference>
<sequence length="148" mass="16116">MPALKLTCLSCGQVNRLPAERLAESPKCGICGAGLMAAKSQPVDFETLQKAARNDEVPLLVDFWAPWCGPCRAMALEFEKAAQQLRGRVRLAKIDTQSHPQASQRWNIRGIPAFILFCGGREIAREAGARPAAELVRFAEAGARLRAS</sequence>
<dbReference type="CDD" id="cd02947">
    <property type="entry name" value="TRX_family"/>
    <property type="match status" value="1"/>
</dbReference>
<keyword evidence="3" id="KW-1015">Disulfide bond</keyword>
<protein>
    <submittedName>
        <fullName evidence="6">Thioredoxin domain-containing protein</fullName>
    </submittedName>
</protein>
<accession>A0ABU2HQF2</accession>
<dbReference type="PANTHER" id="PTHR45663">
    <property type="entry name" value="GEO12009P1"/>
    <property type="match status" value="1"/>
</dbReference>
<keyword evidence="2" id="KW-0249">Electron transport</keyword>
<dbReference type="Proteomes" id="UP001269144">
    <property type="component" value="Unassembled WGS sequence"/>
</dbReference>
<evidence type="ECO:0000313" key="6">
    <source>
        <dbReference type="EMBL" id="MDS9466997.1"/>
    </source>
</evidence>
<dbReference type="PANTHER" id="PTHR45663:SF11">
    <property type="entry name" value="GEO12009P1"/>
    <property type="match status" value="1"/>
</dbReference>
<evidence type="ECO:0000256" key="3">
    <source>
        <dbReference type="ARBA" id="ARBA00023157"/>
    </source>
</evidence>
<organism evidence="6 7">
    <name type="scientific">Paracoccus aurantius</name>
    <dbReference type="NCBI Taxonomy" id="3073814"/>
    <lineage>
        <taxon>Bacteria</taxon>
        <taxon>Pseudomonadati</taxon>
        <taxon>Pseudomonadota</taxon>
        <taxon>Alphaproteobacteria</taxon>
        <taxon>Rhodobacterales</taxon>
        <taxon>Paracoccaceae</taxon>
        <taxon>Paracoccus</taxon>
    </lineage>
</organism>
<dbReference type="Gene3D" id="2.30.30.380">
    <property type="entry name" value="Zn-finger domain of Sec23/24"/>
    <property type="match status" value="1"/>
</dbReference>
<dbReference type="EMBL" id="JAVQLW010000001">
    <property type="protein sequence ID" value="MDS9466997.1"/>
    <property type="molecule type" value="Genomic_DNA"/>
</dbReference>
<keyword evidence="7" id="KW-1185">Reference proteome</keyword>